<dbReference type="Proteomes" id="UP001161325">
    <property type="component" value="Unassembled WGS sequence"/>
</dbReference>
<dbReference type="AlphaFoldDB" id="A0AA37Q0M5"/>
<gene>
    <name evidence="6" type="ORF">rosag_08470</name>
</gene>
<keyword evidence="5" id="KW-0460">Magnesium</keyword>
<dbReference type="PANTHER" id="PTHR10286">
    <property type="entry name" value="INORGANIC PYROPHOSPHATASE"/>
    <property type="match status" value="1"/>
</dbReference>
<evidence type="ECO:0000256" key="5">
    <source>
        <dbReference type="ARBA" id="ARBA00022842"/>
    </source>
</evidence>
<evidence type="ECO:0000256" key="2">
    <source>
        <dbReference type="ARBA" id="ARBA00012146"/>
    </source>
</evidence>
<proteinExistence type="predicted"/>
<evidence type="ECO:0000313" key="7">
    <source>
        <dbReference type="Proteomes" id="UP001161325"/>
    </source>
</evidence>
<evidence type="ECO:0000256" key="1">
    <source>
        <dbReference type="ARBA" id="ARBA00001946"/>
    </source>
</evidence>
<dbReference type="EC" id="3.6.1.1" evidence="2"/>
<keyword evidence="4" id="KW-0378">Hydrolase</keyword>
<dbReference type="InterPro" id="IPR008162">
    <property type="entry name" value="Pyrophosphatase"/>
</dbReference>
<dbReference type="GO" id="GO:0005737">
    <property type="term" value="C:cytoplasm"/>
    <property type="evidence" value="ECO:0007669"/>
    <property type="project" value="InterPro"/>
</dbReference>
<evidence type="ECO:0000256" key="3">
    <source>
        <dbReference type="ARBA" id="ARBA00022723"/>
    </source>
</evidence>
<dbReference type="GO" id="GO:0000287">
    <property type="term" value="F:magnesium ion binding"/>
    <property type="evidence" value="ECO:0007669"/>
    <property type="project" value="InterPro"/>
</dbReference>
<evidence type="ECO:0000256" key="4">
    <source>
        <dbReference type="ARBA" id="ARBA00022801"/>
    </source>
</evidence>
<accession>A0AA37Q0M5</accession>
<sequence>MTRFRHPALALPPRPDDADDPAVVHVVIETPQGSAHKLALDEARGLFLLKRALPLGMVFPYDFGFVPSTLGDDGGPLDVLVLLDGPTAPGVLVEARLVGVIEAEQHEGDDPPQRNDRLLAVSPLSARLGDARTLDDVGAATVDEIERFLVRYQEALGRTFTPLGRGDATAARTLIDAGARRFAKERE</sequence>
<reference evidence="6" key="1">
    <citation type="submission" date="2022-08" db="EMBL/GenBank/DDBJ databases">
        <title>Draft genome sequencing of Roseisolibacter agri AW1220.</title>
        <authorList>
            <person name="Tobiishi Y."/>
            <person name="Tonouchi A."/>
        </authorList>
    </citation>
    <scope>NUCLEOTIDE SEQUENCE</scope>
    <source>
        <strain evidence="6">AW1220</strain>
    </source>
</reference>
<comment type="caution">
    <text evidence="6">The sequence shown here is derived from an EMBL/GenBank/DDBJ whole genome shotgun (WGS) entry which is preliminary data.</text>
</comment>
<dbReference type="SUPFAM" id="SSF50324">
    <property type="entry name" value="Inorganic pyrophosphatase"/>
    <property type="match status" value="1"/>
</dbReference>
<comment type="cofactor">
    <cofactor evidence="1">
        <name>Mg(2+)</name>
        <dbReference type="ChEBI" id="CHEBI:18420"/>
    </cofactor>
</comment>
<dbReference type="Pfam" id="PF00719">
    <property type="entry name" value="Pyrophosphatase"/>
    <property type="match status" value="1"/>
</dbReference>
<keyword evidence="3" id="KW-0479">Metal-binding</keyword>
<dbReference type="Gene3D" id="3.90.80.10">
    <property type="entry name" value="Inorganic pyrophosphatase"/>
    <property type="match status" value="1"/>
</dbReference>
<organism evidence="6 7">
    <name type="scientific">Roseisolibacter agri</name>
    <dbReference type="NCBI Taxonomy" id="2014610"/>
    <lineage>
        <taxon>Bacteria</taxon>
        <taxon>Pseudomonadati</taxon>
        <taxon>Gemmatimonadota</taxon>
        <taxon>Gemmatimonadia</taxon>
        <taxon>Gemmatimonadales</taxon>
        <taxon>Gemmatimonadaceae</taxon>
        <taxon>Roseisolibacter</taxon>
    </lineage>
</organism>
<dbReference type="RefSeq" id="WP_284348785.1">
    <property type="nucleotide sequence ID" value="NZ_BRXS01000001.1"/>
</dbReference>
<dbReference type="EMBL" id="BRXS01000001">
    <property type="protein sequence ID" value="GLC24334.1"/>
    <property type="molecule type" value="Genomic_DNA"/>
</dbReference>
<name>A0AA37Q0M5_9BACT</name>
<keyword evidence="7" id="KW-1185">Reference proteome</keyword>
<protein>
    <recommendedName>
        <fullName evidence="2">inorganic diphosphatase</fullName>
        <ecNumber evidence="2">3.6.1.1</ecNumber>
    </recommendedName>
</protein>
<dbReference type="GO" id="GO:0006796">
    <property type="term" value="P:phosphate-containing compound metabolic process"/>
    <property type="evidence" value="ECO:0007669"/>
    <property type="project" value="InterPro"/>
</dbReference>
<dbReference type="GO" id="GO:0004427">
    <property type="term" value="F:inorganic diphosphate phosphatase activity"/>
    <property type="evidence" value="ECO:0007669"/>
    <property type="project" value="UniProtKB-EC"/>
</dbReference>
<dbReference type="InterPro" id="IPR036649">
    <property type="entry name" value="Pyrophosphatase_sf"/>
</dbReference>
<evidence type="ECO:0000313" key="6">
    <source>
        <dbReference type="EMBL" id="GLC24334.1"/>
    </source>
</evidence>